<keyword evidence="4" id="KW-1185">Reference proteome</keyword>
<dbReference type="PANTHER" id="PTHR30383:SF24">
    <property type="entry name" value="THIOESTERASE 1_PROTEASE 1_LYSOPHOSPHOLIPASE L1"/>
    <property type="match status" value="1"/>
</dbReference>
<evidence type="ECO:0000256" key="1">
    <source>
        <dbReference type="SAM" id="SignalP"/>
    </source>
</evidence>
<keyword evidence="1" id="KW-0732">Signal</keyword>
<dbReference type="InterPro" id="IPR051532">
    <property type="entry name" value="Ester_Hydrolysis_Enzymes"/>
</dbReference>
<dbReference type="EC" id="3.1.1.5" evidence="3"/>
<evidence type="ECO:0000313" key="4">
    <source>
        <dbReference type="Proteomes" id="UP001262754"/>
    </source>
</evidence>
<dbReference type="EC" id="3.1.2.-" evidence="3"/>
<organism evidence="3 4">
    <name type="scientific">Caulobacter rhizosphaerae</name>
    <dbReference type="NCBI Taxonomy" id="2010972"/>
    <lineage>
        <taxon>Bacteria</taxon>
        <taxon>Pseudomonadati</taxon>
        <taxon>Pseudomonadota</taxon>
        <taxon>Alphaproteobacteria</taxon>
        <taxon>Caulobacterales</taxon>
        <taxon>Caulobacteraceae</taxon>
        <taxon>Caulobacter</taxon>
    </lineage>
</organism>
<proteinExistence type="predicted"/>
<dbReference type="EMBL" id="JAVDRL010000012">
    <property type="protein sequence ID" value="MDR6533265.1"/>
    <property type="molecule type" value="Genomic_DNA"/>
</dbReference>
<dbReference type="PANTHER" id="PTHR30383">
    <property type="entry name" value="THIOESTERASE 1/PROTEASE 1/LYSOPHOSPHOLIPASE L1"/>
    <property type="match status" value="1"/>
</dbReference>
<dbReference type="RefSeq" id="WP_310034106.1">
    <property type="nucleotide sequence ID" value="NZ_JAVDRL010000012.1"/>
</dbReference>
<dbReference type="GO" id="GO:0004622">
    <property type="term" value="F:phosphatidylcholine lysophospholipase activity"/>
    <property type="evidence" value="ECO:0007669"/>
    <property type="project" value="UniProtKB-EC"/>
</dbReference>
<comment type="caution">
    <text evidence="3">The sequence shown here is derived from an EMBL/GenBank/DDBJ whole genome shotgun (WGS) entry which is preliminary data.</text>
</comment>
<dbReference type="Pfam" id="PF13472">
    <property type="entry name" value="Lipase_GDSL_2"/>
    <property type="match status" value="1"/>
</dbReference>
<reference evidence="3 4" key="1">
    <citation type="submission" date="2023-07" db="EMBL/GenBank/DDBJ databases">
        <title>Sorghum-associated microbial communities from plants grown in Nebraska, USA.</title>
        <authorList>
            <person name="Schachtman D."/>
        </authorList>
    </citation>
    <scope>NUCLEOTIDE SEQUENCE [LARGE SCALE GENOMIC DNA]</scope>
    <source>
        <strain evidence="3 4">DS2154</strain>
    </source>
</reference>
<gene>
    <name evidence="3" type="ORF">J2800_004027</name>
</gene>
<dbReference type="CDD" id="cd01822">
    <property type="entry name" value="Lysophospholipase_L1_like"/>
    <property type="match status" value="1"/>
</dbReference>
<dbReference type="Proteomes" id="UP001262754">
    <property type="component" value="Unassembled WGS sequence"/>
</dbReference>
<dbReference type="SUPFAM" id="SSF52266">
    <property type="entry name" value="SGNH hydrolase"/>
    <property type="match status" value="1"/>
</dbReference>
<feature type="domain" description="SGNH hydrolase-type esterase" evidence="2">
    <location>
        <begin position="42"/>
        <end position="203"/>
    </location>
</feature>
<accession>A0ABU1N5B5</accession>
<name>A0ABU1N5B5_9CAUL</name>
<keyword evidence="3" id="KW-0378">Hydrolase</keyword>
<protein>
    <submittedName>
        <fullName evidence="3">Acyl-CoA thioesterase-1</fullName>
        <ecNumber evidence="3">3.1.1.5</ecNumber>
        <ecNumber evidence="3">3.1.2.-</ecNumber>
    </submittedName>
</protein>
<dbReference type="Gene3D" id="3.40.50.1110">
    <property type="entry name" value="SGNH hydrolase"/>
    <property type="match status" value="1"/>
</dbReference>
<sequence>MSLTARFPDRRAFLAGLLLATQAAAAPRTQLTPSPRPPVVTVLGDSITAGLGLPARDAMPAQLQAALTRMGVLATVRAAGVSGDTSGGGLARVNFSVAPDTALCVVALGGNDLLQGIEPRVTKANLRSILQSLRQRRIGIVLVGVGAPPLIGAAYAREFNALYPALAREFSVPLYANILAGVGGSRQLMQGDGIHPNAAGARIIGGKLAPLVAQALKTIPTQTAAR</sequence>
<evidence type="ECO:0000259" key="2">
    <source>
        <dbReference type="Pfam" id="PF13472"/>
    </source>
</evidence>
<feature type="chain" id="PRO_5046274107" evidence="1">
    <location>
        <begin position="26"/>
        <end position="226"/>
    </location>
</feature>
<feature type="signal peptide" evidence="1">
    <location>
        <begin position="1"/>
        <end position="25"/>
    </location>
</feature>
<dbReference type="InterPro" id="IPR013830">
    <property type="entry name" value="SGNH_hydro"/>
</dbReference>
<evidence type="ECO:0000313" key="3">
    <source>
        <dbReference type="EMBL" id="MDR6533265.1"/>
    </source>
</evidence>
<dbReference type="InterPro" id="IPR036514">
    <property type="entry name" value="SGNH_hydro_sf"/>
</dbReference>